<evidence type="ECO:0000313" key="3">
    <source>
        <dbReference type="Proteomes" id="UP000054740"/>
    </source>
</evidence>
<dbReference type="Proteomes" id="UP000054740">
    <property type="component" value="Unassembled WGS sequence"/>
</dbReference>
<name>A0A158IFL5_CABCO</name>
<accession>A0A158IFL5</accession>
<dbReference type="AlphaFoldDB" id="A0A158IFL5"/>
<feature type="region of interest" description="Disordered" evidence="1">
    <location>
        <begin position="36"/>
        <end position="65"/>
    </location>
</feature>
<organism evidence="2 3">
    <name type="scientific">Caballeronia cordobensis</name>
    <name type="common">Burkholderia cordobensis</name>
    <dbReference type="NCBI Taxonomy" id="1353886"/>
    <lineage>
        <taxon>Bacteria</taxon>
        <taxon>Pseudomonadati</taxon>
        <taxon>Pseudomonadota</taxon>
        <taxon>Betaproteobacteria</taxon>
        <taxon>Burkholderiales</taxon>
        <taxon>Burkholderiaceae</taxon>
        <taxon>Caballeronia</taxon>
    </lineage>
</organism>
<keyword evidence="3" id="KW-1185">Reference proteome</keyword>
<dbReference type="EMBL" id="FCNY02000012">
    <property type="protein sequence ID" value="SAL55049.1"/>
    <property type="molecule type" value="Genomic_DNA"/>
</dbReference>
<protein>
    <submittedName>
        <fullName evidence="2">Uncharacterized protein</fullName>
    </submittedName>
</protein>
<evidence type="ECO:0000256" key="1">
    <source>
        <dbReference type="SAM" id="MobiDB-lite"/>
    </source>
</evidence>
<evidence type="ECO:0000313" key="2">
    <source>
        <dbReference type="EMBL" id="SAL55049.1"/>
    </source>
</evidence>
<reference evidence="3" key="1">
    <citation type="submission" date="2016-01" db="EMBL/GenBank/DDBJ databases">
        <authorList>
            <person name="Peeters C."/>
        </authorList>
    </citation>
    <scope>NUCLEOTIDE SEQUENCE [LARGE SCALE GENOMIC DNA]</scope>
</reference>
<sequence length="65" mass="6934">MRKVEADTDIELINAGVISPDEARVRLAAQEDGPYASLDLNEAAPEPPLEQLSTAGGAEPKFQRA</sequence>
<gene>
    <name evidence="2" type="ORF">AWB70_04695</name>
</gene>
<dbReference type="RefSeq" id="WP_053569366.1">
    <property type="nucleotide sequence ID" value="NZ_FCNY02000012.1"/>
</dbReference>
<proteinExistence type="predicted"/>